<feature type="region of interest" description="Disordered" evidence="3">
    <location>
        <begin position="563"/>
        <end position="625"/>
    </location>
</feature>
<feature type="compositionally biased region" description="Low complexity" evidence="3">
    <location>
        <begin position="684"/>
        <end position="696"/>
    </location>
</feature>
<reference evidence="4" key="1">
    <citation type="submission" date="2024-02" db="EMBL/GenBank/DDBJ databases">
        <authorList>
            <consortium name="ELIXIR-Norway"/>
            <consortium name="Elixir Norway"/>
        </authorList>
    </citation>
    <scope>NUCLEOTIDE SEQUENCE</scope>
</reference>
<dbReference type="Proteomes" id="UP001497512">
    <property type="component" value="Chromosome 13"/>
</dbReference>
<feature type="region of interest" description="Disordered" evidence="3">
    <location>
        <begin position="676"/>
        <end position="696"/>
    </location>
</feature>
<comment type="function">
    <text evidence="2">Involved in regulation of actin and microtubule organization. Part of a WAVE complex that activates the Arp2/3 complex.</text>
</comment>
<protein>
    <recommendedName>
        <fullName evidence="2">Protein SCAR</fullName>
    </recommendedName>
    <alternativeName>
        <fullName evidence="2">Protein WAVE</fullName>
    </alternativeName>
</protein>
<dbReference type="EMBL" id="OZ019905">
    <property type="protein sequence ID" value="CAK9200870.1"/>
    <property type="molecule type" value="Genomic_DNA"/>
</dbReference>
<name>A0ABP0TNR5_9BRYO</name>
<feature type="compositionally biased region" description="Polar residues" evidence="3">
    <location>
        <begin position="608"/>
        <end position="625"/>
    </location>
</feature>
<dbReference type="PANTHER" id="PTHR12902">
    <property type="entry name" value="WASP-1"/>
    <property type="match status" value="1"/>
</dbReference>
<sequence>MPLIRYQLRCEHELANPELYRTPAAAAAAPAASDDDHSSSSKALLEGVAVAGLVGIVRQLGDLAEFAAEIFHDLHEQLRALRVRSDGLTSRLLRLETELPAVEKALRTSTDQFRYAYIAGAQWHPSSRTDQNHCTKLDLPNFIHNYYENCHGPPRLFLLDKFDEGGEGACMKRYTDPSFYKRAHIQSQSKKERDRWNENGQEISVLGPSLCFSHVEGCSSICAKEDDGSGVVDPPMRMEQDQHLDPIAENIIPVVGGDGDDTYTTEINAIDADDDEADQVLKVSSSQEGLVQNKPEVEGKISLKEEKEQQQEEESGSSDGEQFVDALTTMDSETESEDSETQVLFDPYMDAVSLSLPMDVVHVELAREKTLAEGDDDGLKGKKLHDRTSIEKELLEVTESLEGLNLQEDKFHVPNAASETQALQPDPHTDAEMVSSLSNSVVLHTEESPNLEKELPKQALSLVGCLKLQEEDSLGLQEDDILGLAPISLLEVDDDLGYEKYSPLCSLIGSTPSFLNHFAHKTHMDQTSQREEKAPEEEEKEALDLQEQLPQRRRTFEERLQEGFDLNTNKESNSTCVSVQAPNLQQSKLDHESVSLSEAPESFKSDHNTTQTGDVHSQDSRSPTVVNETQIVEEIDNNKKETNFVPYTAVIPNGISSMVETTSTTNDCTKYRKSVDETHNPFTSSSSPMSYSMSESPSRESLSFHAILHSPVTSPWSKVSSSCVLLDSSESDDSFRIHSIQSPPLAPLLAPSSPSHSIPNEKHSDAQEL</sequence>
<dbReference type="Gene3D" id="6.10.280.150">
    <property type="match status" value="1"/>
</dbReference>
<evidence type="ECO:0000256" key="3">
    <source>
        <dbReference type="SAM" id="MobiDB-lite"/>
    </source>
</evidence>
<feature type="compositionally biased region" description="Low complexity" evidence="3">
    <location>
        <begin position="746"/>
        <end position="758"/>
    </location>
</feature>
<feature type="compositionally biased region" description="Basic and acidic residues" evidence="3">
    <location>
        <begin position="759"/>
        <end position="769"/>
    </location>
</feature>
<feature type="compositionally biased region" description="Basic and acidic residues" evidence="3">
    <location>
        <begin position="522"/>
        <end position="533"/>
    </location>
</feature>
<keyword evidence="5" id="KW-1185">Reference proteome</keyword>
<feature type="compositionally biased region" description="Polar residues" evidence="3">
    <location>
        <begin position="566"/>
        <end position="587"/>
    </location>
</feature>
<feature type="region of interest" description="Disordered" evidence="3">
    <location>
        <begin position="522"/>
        <end position="551"/>
    </location>
</feature>
<evidence type="ECO:0000256" key="1">
    <source>
        <dbReference type="ARBA" id="ARBA00006993"/>
    </source>
</evidence>
<gene>
    <name evidence="4" type="ORF">CSSPTR1EN2_LOCUS5623</name>
</gene>
<keyword evidence="2" id="KW-0963">Cytoplasm</keyword>
<dbReference type="Gene3D" id="1.20.5.340">
    <property type="match status" value="1"/>
</dbReference>
<proteinExistence type="inferred from homology"/>
<keyword evidence="2" id="KW-0206">Cytoskeleton</keyword>
<feature type="region of interest" description="Disordered" evidence="3">
    <location>
        <begin position="746"/>
        <end position="769"/>
    </location>
</feature>
<evidence type="ECO:0000313" key="5">
    <source>
        <dbReference type="Proteomes" id="UP001497512"/>
    </source>
</evidence>
<evidence type="ECO:0000256" key="2">
    <source>
        <dbReference type="RuleBase" id="RU367034"/>
    </source>
</evidence>
<organism evidence="4 5">
    <name type="scientific">Sphagnum troendelagicum</name>
    <dbReference type="NCBI Taxonomy" id="128251"/>
    <lineage>
        <taxon>Eukaryota</taxon>
        <taxon>Viridiplantae</taxon>
        <taxon>Streptophyta</taxon>
        <taxon>Embryophyta</taxon>
        <taxon>Bryophyta</taxon>
        <taxon>Sphagnophytina</taxon>
        <taxon>Sphagnopsida</taxon>
        <taxon>Sphagnales</taxon>
        <taxon>Sphagnaceae</taxon>
        <taxon>Sphagnum</taxon>
    </lineage>
</organism>
<comment type="similarity">
    <text evidence="1 2">Belongs to the SCAR/WAVE family.</text>
</comment>
<keyword evidence="2" id="KW-0009">Actin-binding</keyword>
<comment type="subcellular location">
    <subcellularLocation>
        <location evidence="2">Cytoplasm</location>
        <location evidence="2">Cytoskeleton</location>
    </subcellularLocation>
</comment>
<dbReference type="InterPro" id="IPR028288">
    <property type="entry name" value="SCAR/WAVE_fam"/>
</dbReference>
<accession>A0ABP0TNR5</accession>
<evidence type="ECO:0000313" key="4">
    <source>
        <dbReference type="EMBL" id="CAK9200870.1"/>
    </source>
</evidence>
<dbReference type="PANTHER" id="PTHR12902:SF1">
    <property type="entry name" value="WISKOTT-ALDRICH SYNDROME PROTEIN FAMILY MEMBER"/>
    <property type="match status" value="1"/>
</dbReference>